<gene>
    <name evidence="3" type="ORF">EWM63_14310</name>
</gene>
<protein>
    <recommendedName>
        <fullName evidence="2">GSCFA domain-containing protein</fullName>
    </recommendedName>
</protein>
<feature type="compositionally biased region" description="Low complexity" evidence="1">
    <location>
        <begin position="133"/>
        <end position="149"/>
    </location>
</feature>
<evidence type="ECO:0000313" key="4">
    <source>
        <dbReference type="Proteomes" id="UP000290637"/>
    </source>
</evidence>
<feature type="domain" description="GSCFA" evidence="2">
    <location>
        <begin position="292"/>
        <end position="559"/>
    </location>
</feature>
<dbReference type="OrthoDB" id="369216at2"/>
<accession>A0A4P6KXV6</accession>
<proteinExistence type="predicted"/>
<feature type="region of interest" description="Disordered" evidence="1">
    <location>
        <begin position="1"/>
        <end position="52"/>
    </location>
</feature>
<feature type="region of interest" description="Disordered" evidence="1">
    <location>
        <begin position="111"/>
        <end position="168"/>
    </location>
</feature>
<name>A0A4P6KXV6_9BURK</name>
<evidence type="ECO:0000259" key="2">
    <source>
        <dbReference type="Pfam" id="PF08885"/>
    </source>
</evidence>
<dbReference type="Pfam" id="PF08885">
    <property type="entry name" value="GSCFA"/>
    <property type="match status" value="1"/>
</dbReference>
<dbReference type="EMBL" id="CP035913">
    <property type="protein sequence ID" value="QBE64019.1"/>
    <property type="molecule type" value="Genomic_DNA"/>
</dbReference>
<dbReference type="AlphaFoldDB" id="A0A4P6KXV6"/>
<dbReference type="Proteomes" id="UP000290637">
    <property type="component" value="Chromosome"/>
</dbReference>
<evidence type="ECO:0000313" key="3">
    <source>
        <dbReference type="EMBL" id="QBE64019.1"/>
    </source>
</evidence>
<dbReference type="InterPro" id="IPR014982">
    <property type="entry name" value="GSCFA"/>
</dbReference>
<dbReference type="KEGG" id="plue:EWM63_14310"/>
<feature type="compositionally biased region" description="Basic residues" evidence="1">
    <location>
        <begin position="1"/>
        <end position="11"/>
    </location>
</feature>
<evidence type="ECO:0000256" key="1">
    <source>
        <dbReference type="SAM" id="MobiDB-lite"/>
    </source>
</evidence>
<organism evidence="3 4">
    <name type="scientific">Pseudoduganella lutea</name>
    <dbReference type="NCBI Taxonomy" id="321985"/>
    <lineage>
        <taxon>Bacteria</taxon>
        <taxon>Pseudomonadati</taxon>
        <taxon>Pseudomonadota</taxon>
        <taxon>Betaproteobacteria</taxon>
        <taxon>Burkholderiales</taxon>
        <taxon>Oxalobacteraceae</taxon>
        <taxon>Telluria group</taxon>
        <taxon>Pseudoduganella</taxon>
    </lineage>
</organism>
<sequence>MDHQQGHRFHAGGHETGNAARRHAEQPDHFGPGLGRYRPDAAGRRWQPHAAGPSGLYRTAVAIAAAAARRDAGLDPAWQRAFGAVAGAPPAAIRLCPAGPRGPAFHRGCAAGGRSGDPQPARPLPAIDGRRAGTGPRGAAGDPPGARVRATADGIGRRDPPRAGRFPPVPRPLRYRAFVAAAEVLPLVEPDHPRRPAGDGRVGALRGNAGPGAGAQRRTEGGICVRRDARQRRIRCVAGRRAETALRRRGAMMHPYSNLPDRNFWNRFVAKTPWRDLQLCGTPKFMIRRSDRIATAGSCFAQHIARYLNHAGCGRYLAEQPHPLAVAHGGETASYELFTARYGNIYTARQALELFRQAFGQMPVIDDYAEHDGRWYDLMRPNAVPDGFATRDEARHDRRFHLACVRTMFTTAEVFVFTLGLTESWYHAAGGHTYPACPGTAKGVFDPAIHLFRNLTCAEVESDLDALVQAVRGVNLAVKIILTVSPVPLVATYTNDNVLVASSYSKSVLRAAVGAVEPRYDYVQYFPSYEIISHAASFGQYLASDLRDVAQRGVEHVMGSLIATLLSPDDGTAVAAAPAQPAFDPAADTARFIQAECEEIYNEAPR</sequence>
<reference evidence="3 4" key="1">
    <citation type="submission" date="2019-02" db="EMBL/GenBank/DDBJ databases">
        <title>Draft Genome Sequences of Six Type Strains of the Genus Massilia.</title>
        <authorList>
            <person name="Miess H."/>
            <person name="Frediansyhah A."/>
            <person name="Gross H."/>
        </authorList>
    </citation>
    <scope>NUCLEOTIDE SEQUENCE [LARGE SCALE GENOMIC DNA]</scope>
    <source>
        <strain evidence="3 4">DSM 17473</strain>
    </source>
</reference>
<keyword evidence="4" id="KW-1185">Reference proteome</keyword>